<dbReference type="SUPFAM" id="SSF81383">
    <property type="entry name" value="F-box domain"/>
    <property type="match status" value="1"/>
</dbReference>
<dbReference type="AlphaFoldDB" id="A0A0C3P2V5"/>
<dbReference type="EMBL" id="KN840440">
    <property type="protein sequence ID" value="KIP12254.1"/>
    <property type="molecule type" value="Genomic_DNA"/>
</dbReference>
<protein>
    <recommendedName>
        <fullName evidence="2">F-box domain-containing protein</fullName>
    </recommendedName>
</protein>
<evidence type="ECO:0000256" key="1">
    <source>
        <dbReference type="SAM" id="MobiDB-lite"/>
    </source>
</evidence>
<evidence type="ECO:0000313" key="3">
    <source>
        <dbReference type="EMBL" id="KIP12254.1"/>
    </source>
</evidence>
<feature type="region of interest" description="Disordered" evidence="1">
    <location>
        <begin position="1"/>
        <end position="35"/>
    </location>
</feature>
<dbReference type="OrthoDB" id="2322499at2759"/>
<reference evidence="3 4" key="1">
    <citation type="journal article" date="2014" name="PLoS Genet.">
        <title>Analysis of the Phlebiopsis gigantea genome, transcriptome and secretome provides insight into its pioneer colonization strategies of wood.</title>
        <authorList>
            <person name="Hori C."/>
            <person name="Ishida T."/>
            <person name="Igarashi K."/>
            <person name="Samejima M."/>
            <person name="Suzuki H."/>
            <person name="Master E."/>
            <person name="Ferreira P."/>
            <person name="Ruiz-Duenas F.J."/>
            <person name="Held B."/>
            <person name="Canessa P."/>
            <person name="Larrondo L.F."/>
            <person name="Schmoll M."/>
            <person name="Druzhinina I.S."/>
            <person name="Kubicek C.P."/>
            <person name="Gaskell J.A."/>
            <person name="Kersten P."/>
            <person name="St John F."/>
            <person name="Glasner J."/>
            <person name="Sabat G."/>
            <person name="Splinter BonDurant S."/>
            <person name="Syed K."/>
            <person name="Yadav J."/>
            <person name="Mgbeahuruike A.C."/>
            <person name="Kovalchuk A."/>
            <person name="Asiegbu F.O."/>
            <person name="Lackner G."/>
            <person name="Hoffmeister D."/>
            <person name="Rencoret J."/>
            <person name="Gutierrez A."/>
            <person name="Sun H."/>
            <person name="Lindquist E."/>
            <person name="Barry K."/>
            <person name="Riley R."/>
            <person name="Grigoriev I.V."/>
            <person name="Henrissat B."/>
            <person name="Kues U."/>
            <person name="Berka R.M."/>
            <person name="Martinez A.T."/>
            <person name="Covert S.F."/>
            <person name="Blanchette R.A."/>
            <person name="Cullen D."/>
        </authorList>
    </citation>
    <scope>NUCLEOTIDE SEQUENCE [LARGE SCALE GENOMIC DNA]</scope>
    <source>
        <strain evidence="3 4">11061_1 CR5-6</strain>
    </source>
</reference>
<accession>A0A0C3P2V5</accession>
<dbReference type="InterPro" id="IPR036047">
    <property type="entry name" value="F-box-like_dom_sf"/>
</dbReference>
<dbReference type="PROSITE" id="PS50181">
    <property type="entry name" value="FBOX"/>
    <property type="match status" value="1"/>
</dbReference>
<dbReference type="CDD" id="cd09917">
    <property type="entry name" value="F-box_SF"/>
    <property type="match status" value="1"/>
</dbReference>
<dbReference type="Proteomes" id="UP000053257">
    <property type="component" value="Unassembled WGS sequence"/>
</dbReference>
<dbReference type="InterPro" id="IPR001810">
    <property type="entry name" value="F-box_dom"/>
</dbReference>
<gene>
    <name evidence="3" type="ORF">PHLGIDRAFT_328034</name>
</gene>
<evidence type="ECO:0000259" key="2">
    <source>
        <dbReference type="PROSITE" id="PS50181"/>
    </source>
</evidence>
<feature type="domain" description="F-box" evidence="2">
    <location>
        <begin position="49"/>
        <end position="98"/>
    </location>
</feature>
<dbReference type="Pfam" id="PF00646">
    <property type="entry name" value="F-box"/>
    <property type="match status" value="1"/>
</dbReference>
<keyword evidence="4" id="KW-1185">Reference proteome</keyword>
<organism evidence="3 4">
    <name type="scientific">Phlebiopsis gigantea (strain 11061_1 CR5-6)</name>
    <name type="common">White-rot fungus</name>
    <name type="synonym">Peniophora gigantea</name>
    <dbReference type="NCBI Taxonomy" id="745531"/>
    <lineage>
        <taxon>Eukaryota</taxon>
        <taxon>Fungi</taxon>
        <taxon>Dikarya</taxon>
        <taxon>Basidiomycota</taxon>
        <taxon>Agaricomycotina</taxon>
        <taxon>Agaricomycetes</taxon>
        <taxon>Polyporales</taxon>
        <taxon>Phanerochaetaceae</taxon>
        <taxon>Phlebiopsis</taxon>
    </lineage>
</organism>
<name>A0A0C3P2V5_PHLG1</name>
<dbReference type="HOGENOM" id="CLU_010790_2_1_1"/>
<sequence length="678" mass="78252">MVMPPEPVQHAGALNDASTSTSGGPARKRARPIPATKPVIRKRGRRLSLSRLTDMPLDVIFEILSHLHPGDLLNVARTTKLFYRLMIRQSSVTIWKAALRNVPGLPECPAGMTEMGFASLMFSNHCHICGKTGCNAIEWQFCARFCKSCREDRTIFFKLREVGHVVDHEYMLEILPSMVKGKDTFLRVDDIMDLNEKLEDIDRRHALDENAIERAVEDLVEGRLHKRDRRTDIARCKEWDEKRGRDRERQLDEMREQRRDAVWEKLTELGLGQERNLLRGYDREHLNRMEGMKEPTPFTQRGWDKVGQHIIVWVRNCRNSRIREERLKPYKEALDALLPHLNSFVRANPLEAIYPTAIDFFMSPQIRPIVEGLVQLGVDSLDTKRFKELIPEVCRTHTDMVRAHVVKLLPPWLQNRQDDTSDPLESALVWFRCFDSSGLHPMNECHHTSIAYPRIIGHKHIHENVKTIFEPQNADDDLVNAVGWSWSLQSSRFSSQELSTNITFDHHLSFHAAQIVELCGLDPATALYSDMDSLDARVACVTCKQVMTWRKAVTHIVKPAHRSHRCSHGAWVLLNEEDIHQVKKAEDRYKPKVTTARFYCYFCRTFGGSWWSSGYKGLKGLKEHLSHSHNIVKLRPKLHVDYYFFLGEPTCDDELPDTLCYKNLGFKVSTPALVAEGW</sequence>
<proteinExistence type="predicted"/>
<evidence type="ECO:0000313" key="4">
    <source>
        <dbReference type="Proteomes" id="UP000053257"/>
    </source>
</evidence>